<dbReference type="PANTHER" id="PTHR36505">
    <property type="entry name" value="BLR1072 PROTEIN"/>
    <property type="match status" value="1"/>
</dbReference>
<evidence type="ECO:0000256" key="1">
    <source>
        <dbReference type="SAM" id="MobiDB-lite"/>
    </source>
</evidence>
<organism evidence="4 5">
    <name type="scientific">Neoroseomonas soli</name>
    <dbReference type="NCBI Taxonomy" id="1081025"/>
    <lineage>
        <taxon>Bacteria</taxon>
        <taxon>Pseudomonadati</taxon>
        <taxon>Pseudomonadota</taxon>
        <taxon>Alphaproteobacteria</taxon>
        <taxon>Acetobacterales</taxon>
        <taxon>Acetobacteraceae</taxon>
        <taxon>Neoroseomonas</taxon>
    </lineage>
</organism>
<gene>
    <name evidence="4" type="ORF">GXW76_10400</name>
</gene>
<accession>A0A9X9WWQ3</accession>
<dbReference type="InterPro" id="IPR011033">
    <property type="entry name" value="PRC_barrel-like_sf"/>
</dbReference>
<protein>
    <recommendedName>
        <fullName evidence="3">PRC-barrel domain-containing protein</fullName>
    </recommendedName>
</protein>
<feature type="chain" id="PRO_5040725745" description="PRC-barrel domain-containing protein" evidence="2">
    <location>
        <begin position="26"/>
        <end position="171"/>
    </location>
</feature>
<dbReference type="RefSeq" id="WP_211861959.1">
    <property type="nucleotide sequence ID" value="NZ_JAAEDM010000022.1"/>
</dbReference>
<dbReference type="Proteomes" id="UP001138751">
    <property type="component" value="Unassembled WGS sequence"/>
</dbReference>
<dbReference type="EMBL" id="JAAEDM010000022">
    <property type="protein sequence ID" value="MBR0671582.1"/>
    <property type="molecule type" value="Genomic_DNA"/>
</dbReference>
<dbReference type="PANTHER" id="PTHR36505:SF1">
    <property type="entry name" value="BLR1072 PROTEIN"/>
    <property type="match status" value="1"/>
</dbReference>
<comment type="caution">
    <text evidence="4">The sequence shown here is derived from an EMBL/GenBank/DDBJ whole genome shotgun (WGS) entry which is preliminary data.</text>
</comment>
<proteinExistence type="predicted"/>
<feature type="domain" description="PRC-barrel" evidence="3">
    <location>
        <begin position="84"/>
        <end position="141"/>
    </location>
</feature>
<dbReference type="Gene3D" id="2.30.30.240">
    <property type="entry name" value="PRC-barrel domain"/>
    <property type="match status" value="1"/>
</dbReference>
<dbReference type="Pfam" id="PF05239">
    <property type="entry name" value="PRC"/>
    <property type="match status" value="1"/>
</dbReference>
<reference evidence="4" key="2">
    <citation type="journal article" date="2021" name="Syst. Appl. Microbiol.">
        <title>Roseomonas hellenica sp. nov., isolated from roots of wild-growing Alkanna tinctoria.</title>
        <authorList>
            <person name="Rat A."/>
            <person name="Naranjo H.D."/>
            <person name="Lebbe L."/>
            <person name="Cnockaert M."/>
            <person name="Krigas N."/>
            <person name="Grigoriadou K."/>
            <person name="Maloupa E."/>
            <person name="Willems A."/>
        </authorList>
    </citation>
    <scope>NUCLEOTIDE SEQUENCE</scope>
    <source>
        <strain evidence="4">LMG 31231</strain>
    </source>
</reference>
<evidence type="ECO:0000256" key="2">
    <source>
        <dbReference type="SAM" id="SignalP"/>
    </source>
</evidence>
<dbReference type="InterPro" id="IPR027275">
    <property type="entry name" value="PRC-brl_dom"/>
</dbReference>
<feature type="region of interest" description="Disordered" evidence="1">
    <location>
        <begin position="33"/>
        <end position="59"/>
    </location>
</feature>
<evidence type="ECO:0000313" key="5">
    <source>
        <dbReference type="Proteomes" id="UP001138751"/>
    </source>
</evidence>
<dbReference type="SUPFAM" id="SSF50346">
    <property type="entry name" value="PRC-barrel domain"/>
    <property type="match status" value="1"/>
</dbReference>
<keyword evidence="5" id="KW-1185">Reference proteome</keyword>
<feature type="signal peptide" evidence="2">
    <location>
        <begin position="1"/>
        <end position="25"/>
    </location>
</feature>
<reference evidence="4" key="1">
    <citation type="submission" date="2020-01" db="EMBL/GenBank/DDBJ databases">
        <authorList>
            <person name="Rat A."/>
        </authorList>
    </citation>
    <scope>NUCLEOTIDE SEQUENCE</scope>
    <source>
        <strain evidence="4">LMG 31231</strain>
    </source>
</reference>
<name>A0A9X9WWQ3_9PROT</name>
<sequence>MTSRILMLKATACSAMLVVPMLAYAQTADTRPPAATQATPMQPAAPGIPSSTTTTRPAPSVVIAPTTTAAGLSPMPTHASSEQRTSRIVGSTVYNSGSDSIGSVDDLILGTDPAGPTAVLSIGGFLGMGSRLVTVPLRDLTYNQQTSRWHLNSATKENLAARPAFAYEPRG</sequence>
<keyword evidence="2" id="KW-0732">Signal</keyword>
<evidence type="ECO:0000259" key="3">
    <source>
        <dbReference type="Pfam" id="PF05239"/>
    </source>
</evidence>
<dbReference type="AlphaFoldDB" id="A0A9X9WWQ3"/>
<evidence type="ECO:0000313" key="4">
    <source>
        <dbReference type="EMBL" id="MBR0671582.1"/>
    </source>
</evidence>